<evidence type="ECO:0000256" key="3">
    <source>
        <dbReference type="SAM" id="SignalP"/>
    </source>
</evidence>
<evidence type="ECO:0000313" key="5">
    <source>
        <dbReference type="Proteomes" id="UP001501791"/>
    </source>
</evidence>
<gene>
    <name evidence="4" type="ORF">GCM10009691_35910</name>
</gene>
<dbReference type="Proteomes" id="UP001501791">
    <property type="component" value="Unassembled WGS sequence"/>
</dbReference>
<dbReference type="EMBL" id="BAAALY010000018">
    <property type="protein sequence ID" value="GAA1558783.1"/>
    <property type="molecule type" value="Genomic_DNA"/>
</dbReference>
<feature type="compositionally biased region" description="Low complexity" evidence="1">
    <location>
        <begin position="591"/>
        <end position="703"/>
    </location>
</feature>
<organism evidence="4 5">
    <name type="scientific">Brevibacterium picturae</name>
    <dbReference type="NCBI Taxonomy" id="260553"/>
    <lineage>
        <taxon>Bacteria</taxon>
        <taxon>Bacillati</taxon>
        <taxon>Actinomycetota</taxon>
        <taxon>Actinomycetes</taxon>
        <taxon>Micrococcales</taxon>
        <taxon>Brevibacteriaceae</taxon>
        <taxon>Brevibacterium</taxon>
    </lineage>
</organism>
<evidence type="ECO:0000256" key="1">
    <source>
        <dbReference type="SAM" id="MobiDB-lite"/>
    </source>
</evidence>
<feature type="signal peptide" evidence="3">
    <location>
        <begin position="1"/>
        <end position="38"/>
    </location>
</feature>
<feature type="chain" id="PRO_5045355323" description="Gram-positive cocci surface proteins LPxTG domain-containing protein" evidence="3">
    <location>
        <begin position="39"/>
        <end position="743"/>
    </location>
</feature>
<name>A0ABP4NAX2_9MICO</name>
<evidence type="ECO:0000256" key="2">
    <source>
        <dbReference type="SAM" id="Phobius"/>
    </source>
</evidence>
<keyword evidence="2" id="KW-0812">Transmembrane</keyword>
<feature type="transmembrane region" description="Helical" evidence="2">
    <location>
        <begin position="716"/>
        <end position="735"/>
    </location>
</feature>
<feature type="region of interest" description="Disordered" evidence="1">
    <location>
        <begin position="552"/>
        <end position="708"/>
    </location>
</feature>
<dbReference type="PANTHER" id="PTHR15048:SF0">
    <property type="entry name" value="STARCH-BINDING DOMAIN-CONTAINING PROTEIN 1"/>
    <property type="match status" value="1"/>
</dbReference>
<keyword evidence="3" id="KW-0732">Signal</keyword>
<dbReference type="RefSeq" id="WP_346037081.1">
    <property type="nucleotide sequence ID" value="NZ_BAAALY010000018.1"/>
</dbReference>
<evidence type="ECO:0008006" key="6">
    <source>
        <dbReference type="Google" id="ProtNLM"/>
    </source>
</evidence>
<dbReference type="PANTHER" id="PTHR15048">
    <property type="entry name" value="STARCH-BINDING DOMAIN-CONTAINING PROTEIN 1"/>
    <property type="match status" value="1"/>
</dbReference>
<proteinExistence type="predicted"/>
<evidence type="ECO:0000313" key="4">
    <source>
        <dbReference type="EMBL" id="GAA1558783.1"/>
    </source>
</evidence>
<accession>A0ABP4NAX2</accession>
<keyword evidence="5" id="KW-1185">Reference proteome</keyword>
<reference evidence="5" key="1">
    <citation type="journal article" date="2019" name="Int. J. Syst. Evol. Microbiol.">
        <title>The Global Catalogue of Microorganisms (GCM) 10K type strain sequencing project: providing services to taxonomists for standard genome sequencing and annotation.</title>
        <authorList>
            <consortium name="The Broad Institute Genomics Platform"/>
            <consortium name="The Broad Institute Genome Sequencing Center for Infectious Disease"/>
            <person name="Wu L."/>
            <person name="Ma J."/>
        </authorList>
    </citation>
    <scope>NUCLEOTIDE SEQUENCE [LARGE SCALE GENOMIC DNA]</scope>
    <source>
        <strain evidence="5">JCM 13319</strain>
    </source>
</reference>
<comment type="caution">
    <text evidence="4">The sequence shown here is derived from an EMBL/GenBank/DDBJ whole genome shotgun (WGS) entry which is preliminary data.</text>
</comment>
<keyword evidence="2" id="KW-0472">Membrane</keyword>
<keyword evidence="2" id="KW-1133">Transmembrane helix</keyword>
<dbReference type="NCBIfam" id="NF033766">
    <property type="entry name" value="choice_anch_G"/>
    <property type="match status" value="1"/>
</dbReference>
<feature type="compositionally biased region" description="Acidic residues" evidence="1">
    <location>
        <begin position="557"/>
        <end position="590"/>
    </location>
</feature>
<dbReference type="InterPro" id="IPR047900">
    <property type="entry name" value="Choice_anch_G"/>
</dbReference>
<sequence>MKKLRNGQTPVRKIAVGGAAAVTALGLTVMVTSPSAAAIEQDPNEDAEALGQLVQSDLLDEQLVDAAGAYSSFPSNPEEAKTPLNAEALNAIGLDLGNGVSLPIVSQPDGDGLLKLGEAGALNSYGYAPSADSAKASAGAVGKDGALNIDDINNGDYGNAEVDLTQVLGQAGLDGVTDNIVDELSLSLGAVASTAEAKGSGDASSEYAVADGVLTLSSPAVGGLSDSLNEVVDGAGGALEDVIAEEGLADKLGKAGIDINTGVANLKLGGEETTVSVETQDALNSVVENVVNEKLEDEAGIVSIDLKNGDIKIDLAKVVKGENGEDLNSLDPNTQVLTSETIGKITDAVADALGALSGKFNETLKDALNDAHAKISLPAEGSVAGIPANGKIDIDATLGQLAGTGEGDPEISTDLDVAGIELGDLINSITGPLLEGLLGVTEPIIGEILNSTADQVTGGLTDAVDPILSGLDPVFEGLNKVVDLTINEQPTMKDPAEDSNVKGTDEDGFTVNAVSLELLPGGVPAANGAQAAPQAADAVADINLASSSVRATAADEAPGDDADADDSASADADDSASADADDSASADADDSAAATADADDSASATADADDSAAANDEANASAAANDEANASADADDSASATADADDSSAANADVNASANADDSAAATDDANAAAASNDDANASANADNDANASDDANASAAADGGDLPRTGATGTWAMGGLAALLIAGGGAAIYLTRRHRAGL</sequence>
<protein>
    <recommendedName>
        <fullName evidence="6">Gram-positive cocci surface proteins LPxTG domain-containing protein</fullName>
    </recommendedName>
</protein>